<feature type="compositionally biased region" description="Basic and acidic residues" evidence="1">
    <location>
        <begin position="237"/>
        <end position="247"/>
    </location>
</feature>
<accession>A0A8W8KND2</accession>
<keyword evidence="2" id="KW-1133">Transmembrane helix</keyword>
<evidence type="ECO:0000313" key="5">
    <source>
        <dbReference type="Proteomes" id="UP000005408"/>
    </source>
</evidence>
<keyword evidence="3" id="KW-0732">Signal</keyword>
<feature type="transmembrane region" description="Helical" evidence="2">
    <location>
        <begin position="148"/>
        <end position="169"/>
    </location>
</feature>
<evidence type="ECO:0000313" key="4">
    <source>
        <dbReference type="EnsemblMetazoa" id="G2465.1:cds"/>
    </source>
</evidence>
<keyword evidence="5" id="KW-1185">Reference proteome</keyword>
<dbReference type="Proteomes" id="UP000005408">
    <property type="component" value="Unassembled WGS sequence"/>
</dbReference>
<feature type="chain" id="PRO_5036451891" description="WAP domain-containing protein" evidence="3">
    <location>
        <begin position="22"/>
        <end position="247"/>
    </location>
</feature>
<protein>
    <recommendedName>
        <fullName evidence="6">WAP domain-containing protein</fullName>
    </recommendedName>
</protein>
<dbReference type="AlphaFoldDB" id="A0A8W8KND2"/>
<sequence>MSLSFCIFGVFLNACIILVESGAEHQTCPVGFPGTVKHALSRKIKTTDFLCEKDSDCPNGKCCGILGGNMCIYLHDKKTNEPRSMDLRSKLSKILNLSEWENSQTNKSEDWHKGRMEKALRSGTSYKCFDKIGRKIRSCSNGFRWRHILFLFCSGGLCVVVGLAGLMIYQKKKGNTKSNPNKKLRKQNMATAVHDQNPVYVMRVGKGMKVFLNMEDLAGKQANPRNRPSDVTNVQLHDQERGRTASI</sequence>
<evidence type="ECO:0000256" key="1">
    <source>
        <dbReference type="SAM" id="MobiDB-lite"/>
    </source>
</evidence>
<organism evidence="4 5">
    <name type="scientific">Magallana gigas</name>
    <name type="common">Pacific oyster</name>
    <name type="synonym">Crassostrea gigas</name>
    <dbReference type="NCBI Taxonomy" id="29159"/>
    <lineage>
        <taxon>Eukaryota</taxon>
        <taxon>Metazoa</taxon>
        <taxon>Spiralia</taxon>
        <taxon>Lophotrochozoa</taxon>
        <taxon>Mollusca</taxon>
        <taxon>Bivalvia</taxon>
        <taxon>Autobranchia</taxon>
        <taxon>Pteriomorphia</taxon>
        <taxon>Ostreida</taxon>
        <taxon>Ostreoidea</taxon>
        <taxon>Ostreidae</taxon>
        <taxon>Magallana</taxon>
    </lineage>
</organism>
<proteinExistence type="predicted"/>
<keyword evidence="2" id="KW-0472">Membrane</keyword>
<evidence type="ECO:0000256" key="2">
    <source>
        <dbReference type="SAM" id="Phobius"/>
    </source>
</evidence>
<evidence type="ECO:0000256" key="3">
    <source>
        <dbReference type="SAM" id="SignalP"/>
    </source>
</evidence>
<feature type="region of interest" description="Disordered" evidence="1">
    <location>
        <begin position="219"/>
        <end position="247"/>
    </location>
</feature>
<feature type="signal peptide" evidence="3">
    <location>
        <begin position="1"/>
        <end position="21"/>
    </location>
</feature>
<name>A0A8W8KND2_MAGGI</name>
<keyword evidence="2" id="KW-0812">Transmembrane</keyword>
<dbReference type="EnsemblMetazoa" id="G2465.1">
    <property type="protein sequence ID" value="G2465.1:cds"/>
    <property type="gene ID" value="G2465"/>
</dbReference>
<feature type="compositionally biased region" description="Polar residues" evidence="1">
    <location>
        <begin position="223"/>
        <end position="236"/>
    </location>
</feature>
<reference evidence="4" key="1">
    <citation type="submission" date="2022-08" db="UniProtKB">
        <authorList>
            <consortium name="EnsemblMetazoa"/>
        </authorList>
    </citation>
    <scope>IDENTIFICATION</scope>
    <source>
        <strain evidence="4">05x7-T-G4-1.051#20</strain>
    </source>
</reference>
<evidence type="ECO:0008006" key="6">
    <source>
        <dbReference type="Google" id="ProtNLM"/>
    </source>
</evidence>